<keyword evidence="3" id="KW-1185">Reference proteome</keyword>
<evidence type="ECO:0000313" key="2">
    <source>
        <dbReference type="EMBL" id="BDI34270.1"/>
    </source>
</evidence>
<dbReference type="Proteomes" id="UP000287394">
    <property type="component" value="Chromosome"/>
</dbReference>
<protein>
    <submittedName>
        <fullName evidence="2">Uncharacterized protein</fullName>
    </submittedName>
</protein>
<sequence length="192" mass="19284">MSVWEAAITAVRSRGGSGISGTRWSMASRSMATARAGRGMRSVASAVRIGATTAAPPLAEETARTGKWGGANSMPEGSPGPEDAGKSDKGRATPDIEGFNLASPSDASDDGTNGLRASTPGKTLCGNLGKARITGSMTRTSRNIVSEANGALFSEIAATSGARRVVSSDGAGVRGRTMAGAVSGDRYSDGIC</sequence>
<name>A0A402CWT0_9BACT</name>
<gene>
    <name evidence="2" type="ORF">CCAX7_63210</name>
</gene>
<feature type="region of interest" description="Disordered" evidence="1">
    <location>
        <begin position="54"/>
        <end position="123"/>
    </location>
</feature>
<accession>A0A402CWT0</accession>
<dbReference type="AlphaFoldDB" id="A0A402CWT0"/>
<proteinExistence type="predicted"/>
<evidence type="ECO:0000313" key="3">
    <source>
        <dbReference type="Proteomes" id="UP000287394"/>
    </source>
</evidence>
<organism evidence="2 3">
    <name type="scientific">Capsulimonas corticalis</name>
    <dbReference type="NCBI Taxonomy" id="2219043"/>
    <lineage>
        <taxon>Bacteria</taxon>
        <taxon>Bacillati</taxon>
        <taxon>Armatimonadota</taxon>
        <taxon>Armatimonadia</taxon>
        <taxon>Capsulimonadales</taxon>
        <taxon>Capsulimonadaceae</taxon>
        <taxon>Capsulimonas</taxon>
    </lineage>
</organism>
<dbReference type="EMBL" id="AP025739">
    <property type="protein sequence ID" value="BDI34270.1"/>
    <property type="molecule type" value="Genomic_DNA"/>
</dbReference>
<evidence type="ECO:0000256" key="1">
    <source>
        <dbReference type="SAM" id="MobiDB-lite"/>
    </source>
</evidence>
<feature type="compositionally biased region" description="Basic and acidic residues" evidence="1">
    <location>
        <begin position="83"/>
        <end position="94"/>
    </location>
</feature>
<dbReference type="KEGG" id="ccot:CCAX7_63210"/>
<reference evidence="2 3" key="1">
    <citation type="journal article" date="2019" name="Int. J. Syst. Evol. Microbiol.">
        <title>Capsulimonas corticalis gen. nov., sp. nov., an aerobic capsulated bacterium, of a novel bacterial order, Capsulimonadales ord. nov., of the class Armatimonadia of the phylum Armatimonadetes.</title>
        <authorList>
            <person name="Li J."/>
            <person name="Kudo C."/>
            <person name="Tonouchi A."/>
        </authorList>
    </citation>
    <scope>NUCLEOTIDE SEQUENCE [LARGE SCALE GENOMIC DNA]</scope>
    <source>
        <strain evidence="2 3">AX-7</strain>
    </source>
</reference>